<dbReference type="HOGENOM" id="CLU_021480_0_0_1"/>
<name>S7Q1D6_GLOTA</name>
<dbReference type="AlphaFoldDB" id="S7Q1D6"/>
<dbReference type="GO" id="GO:0072686">
    <property type="term" value="C:mitotic spindle"/>
    <property type="evidence" value="ECO:0007669"/>
    <property type="project" value="TreeGrafter"/>
</dbReference>
<dbReference type="Proteomes" id="UP000030669">
    <property type="component" value="Unassembled WGS sequence"/>
</dbReference>
<dbReference type="GO" id="GO:0051315">
    <property type="term" value="P:attachment of mitotic spindle microtubules to kinetochore"/>
    <property type="evidence" value="ECO:0007669"/>
    <property type="project" value="TreeGrafter"/>
</dbReference>
<dbReference type="OrthoDB" id="331602at2759"/>
<accession>S7Q1D6</accession>
<evidence type="ECO:0000256" key="7">
    <source>
        <dbReference type="ARBA" id="ARBA00023306"/>
    </source>
</evidence>
<dbReference type="Gene3D" id="3.30.457.60">
    <property type="match status" value="1"/>
</dbReference>
<proteinExistence type="inferred from homology"/>
<keyword evidence="11" id="KW-1185">Reference proteome</keyword>
<comment type="subcellular location">
    <subcellularLocation>
        <location evidence="1">Nucleus</location>
    </subcellularLocation>
</comment>
<dbReference type="EMBL" id="KB469306">
    <property type="protein sequence ID" value="EPQ53322.1"/>
    <property type="molecule type" value="Genomic_DNA"/>
</dbReference>
<dbReference type="GO" id="GO:0051301">
    <property type="term" value="P:cell division"/>
    <property type="evidence" value="ECO:0007669"/>
    <property type="project" value="UniProtKB-KW"/>
</dbReference>
<keyword evidence="4" id="KW-0132">Cell division</keyword>
<dbReference type="InterPro" id="IPR008672">
    <property type="entry name" value="Mad1"/>
</dbReference>
<dbReference type="PANTHER" id="PTHR23168">
    <property type="entry name" value="MITOTIC SPINDLE ASSEMBLY CHECKPOINT PROTEIN MAD1 MITOTIC ARREST DEFICIENT-LIKE PROTEIN 1"/>
    <property type="match status" value="1"/>
</dbReference>
<dbReference type="GO" id="GO:0000776">
    <property type="term" value="C:kinetochore"/>
    <property type="evidence" value="ECO:0007669"/>
    <property type="project" value="TreeGrafter"/>
</dbReference>
<comment type="similarity">
    <text evidence="2">Belongs to the MAD1 family.</text>
</comment>
<gene>
    <name evidence="10" type="ORF">GLOTRDRAFT_117305</name>
</gene>
<evidence type="ECO:0000313" key="10">
    <source>
        <dbReference type="EMBL" id="EPQ53322.1"/>
    </source>
</evidence>
<feature type="region of interest" description="Disordered" evidence="9">
    <location>
        <begin position="1"/>
        <end position="67"/>
    </location>
</feature>
<sequence length="711" mass="81138">MEGKKFVTPANRSSRLPSASARSSAMKRDSLTAELERGEWRPEQATAKRQQRSQAFTSTIAQSSFERQLATAKAAKIDLEKRLREKDAIIEGLERDRRWLHERAEEEKQAKEQEMAEHEEAKTKYDKELRALRDSYRDLQEEHVDLKEQHEQLSRSTSSTIASQKTRISTLERQVETLESELQEFKRLADERSREVQEAQERMEDLSIANESFSRENLEEENWAVVREELHRQANYMRTLEATNAKLNQEVHALRERYTSVEVLREEKRGMEAKLRALEPLREKVVRLEAEVEAARKEREDWATKNASSSPSQTPVSVTQSLSALRMEHARLLEEHGATVALLHQREKELADSESSRKDQRETIDKLQSEVRVLKDIVNRKEQKVTLAEREVGFLQALLASYTAEDAAQEGAKPDEIQTQRIQHLEALLADYKSRIAELEKEITEGGGRLQNGPSRKELADALRAVQEEKLQAQKALEEAESANAQLEEKHEHVEQALFELRGEVGGGRHVPPGTRVLALRDNPAQQWADTRQAVLDRLKAENEALLARLKELEERGVVSGGEGEEKRESFVPRESWEAVSREKEELLAEVRKKEKLYIRLKEVYTKKTAEFREALSSILGIKLAFYPNGSVRVTSQYDLNASFVFQPTSAENGQATMQLVAQGADVPVDIEGMLQFWVLERNCIPGFLASVTLECYDRWERGGGNAAGAQ</sequence>
<evidence type="ECO:0000256" key="3">
    <source>
        <dbReference type="ARBA" id="ARBA00022019"/>
    </source>
</evidence>
<feature type="coiled-coil region" evidence="8">
    <location>
        <begin position="422"/>
        <end position="504"/>
    </location>
</feature>
<evidence type="ECO:0000256" key="8">
    <source>
        <dbReference type="SAM" id="Coils"/>
    </source>
</evidence>
<dbReference type="RefSeq" id="XP_007868583.1">
    <property type="nucleotide sequence ID" value="XM_007870392.1"/>
</dbReference>
<evidence type="ECO:0000256" key="9">
    <source>
        <dbReference type="SAM" id="MobiDB-lite"/>
    </source>
</evidence>
<dbReference type="GO" id="GO:0005635">
    <property type="term" value="C:nuclear envelope"/>
    <property type="evidence" value="ECO:0007669"/>
    <property type="project" value="TreeGrafter"/>
</dbReference>
<feature type="compositionally biased region" description="Basic and acidic residues" evidence="9">
    <location>
        <begin position="26"/>
        <end position="42"/>
    </location>
</feature>
<feature type="compositionally biased region" description="Polar residues" evidence="9">
    <location>
        <begin position="52"/>
        <end position="66"/>
    </location>
</feature>
<dbReference type="STRING" id="670483.S7Q1D6"/>
<protein>
    <recommendedName>
        <fullName evidence="3">Spindle assembly checkpoint component MAD1</fullName>
    </recommendedName>
</protein>
<dbReference type="OMA" id="YKLDFMP"/>
<reference evidence="10 11" key="1">
    <citation type="journal article" date="2012" name="Science">
        <title>The Paleozoic origin of enzymatic lignin decomposition reconstructed from 31 fungal genomes.</title>
        <authorList>
            <person name="Floudas D."/>
            <person name="Binder M."/>
            <person name="Riley R."/>
            <person name="Barry K."/>
            <person name="Blanchette R.A."/>
            <person name="Henrissat B."/>
            <person name="Martinez A.T."/>
            <person name="Otillar R."/>
            <person name="Spatafora J.W."/>
            <person name="Yadav J.S."/>
            <person name="Aerts A."/>
            <person name="Benoit I."/>
            <person name="Boyd A."/>
            <person name="Carlson A."/>
            <person name="Copeland A."/>
            <person name="Coutinho P.M."/>
            <person name="de Vries R.P."/>
            <person name="Ferreira P."/>
            <person name="Findley K."/>
            <person name="Foster B."/>
            <person name="Gaskell J."/>
            <person name="Glotzer D."/>
            <person name="Gorecki P."/>
            <person name="Heitman J."/>
            <person name="Hesse C."/>
            <person name="Hori C."/>
            <person name="Igarashi K."/>
            <person name="Jurgens J.A."/>
            <person name="Kallen N."/>
            <person name="Kersten P."/>
            <person name="Kohler A."/>
            <person name="Kuees U."/>
            <person name="Kumar T.K.A."/>
            <person name="Kuo A."/>
            <person name="LaButti K."/>
            <person name="Larrondo L.F."/>
            <person name="Lindquist E."/>
            <person name="Ling A."/>
            <person name="Lombard V."/>
            <person name="Lucas S."/>
            <person name="Lundell T."/>
            <person name="Martin R."/>
            <person name="McLaughlin D.J."/>
            <person name="Morgenstern I."/>
            <person name="Morin E."/>
            <person name="Murat C."/>
            <person name="Nagy L.G."/>
            <person name="Nolan M."/>
            <person name="Ohm R.A."/>
            <person name="Patyshakuliyeva A."/>
            <person name="Rokas A."/>
            <person name="Ruiz-Duenas F.J."/>
            <person name="Sabat G."/>
            <person name="Salamov A."/>
            <person name="Samejima M."/>
            <person name="Schmutz J."/>
            <person name="Slot J.C."/>
            <person name="St John F."/>
            <person name="Stenlid J."/>
            <person name="Sun H."/>
            <person name="Sun S."/>
            <person name="Syed K."/>
            <person name="Tsang A."/>
            <person name="Wiebenga A."/>
            <person name="Young D."/>
            <person name="Pisabarro A."/>
            <person name="Eastwood D.C."/>
            <person name="Martin F."/>
            <person name="Cullen D."/>
            <person name="Grigoriev I.V."/>
            <person name="Hibbett D.S."/>
        </authorList>
    </citation>
    <scope>NUCLEOTIDE SEQUENCE [LARGE SCALE GENOMIC DNA]</scope>
    <source>
        <strain evidence="10 11">ATCC 11539</strain>
    </source>
</reference>
<evidence type="ECO:0000256" key="2">
    <source>
        <dbReference type="ARBA" id="ARBA00008029"/>
    </source>
</evidence>
<dbReference type="GO" id="GO:0007094">
    <property type="term" value="P:mitotic spindle assembly checkpoint signaling"/>
    <property type="evidence" value="ECO:0007669"/>
    <property type="project" value="InterPro"/>
</dbReference>
<dbReference type="SUPFAM" id="SSF75704">
    <property type="entry name" value="Mitotic arrest deficient-like 1, Mad1"/>
    <property type="match status" value="1"/>
</dbReference>
<evidence type="ECO:0000256" key="1">
    <source>
        <dbReference type="ARBA" id="ARBA00004123"/>
    </source>
</evidence>
<feature type="region of interest" description="Disordered" evidence="9">
    <location>
        <begin position="104"/>
        <end position="125"/>
    </location>
</feature>
<organism evidence="10 11">
    <name type="scientific">Gloeophyllum trabeum (strain ATCC 11539 / FP-39264 / Madison 617)</name>
    <name type="common">Brown rot fungus</name>
    <dbReference type="NCBI Taxonomy" id="670483"/>
    <lineage>
        <taxon>Eukaryota</taxon>
        <taxon>Fungi</taxon>
        <taxon>Dikarya</taxon>
        <taxon>Basidiomycota</taxon>
        <taxon>Agaricomycotina</taxon>
        <taxon>Agaricomycetes</taxon>
        <taxon>Gloeophyllales</taxon>
        <taxon>Gloeophyllaceae</taxon>
        <taxon>Gloeophyllum</taxon>
    </lineage>
</organism>
<dbReference type="Pfam" id="PF05557">
    <property type="entry name" value="MAD"/>
    <property type="match status" value="1"/>
</dbReference>
<keyword evidence="6" id="KW-0539">Nucleus</keyword>
<keyword evidence="8" id="KW-0175">Coiled coil</keyword>
<evidence type="ECO:0000313" key="11">
    <source>
        <dbReference type="Proteomes" id="UP000030669"/>
    </source>
</evidence>
<feature type="coiled-coil region" evidence="8">
    <location>
        <begin position="350"/>
        <end position="391"/>
    </location>
</feature>
<dbReference type="eggNOG" id="KOG4593">
    <property type="taxonomic scope" value="Eukaryota"/>
</dbReference>
<feature type="compositionally biased region" description="Low complexity" evidence="9">
    <location>
        <begin position="12"/>
        <end position="24"/>
    </location>
</feature>
<evidence type="ECO:0000256" key="6">
    <source>
        <dbReference type="ARBA" id="ARBA00023242"/>
    </source>
</evidence>
<keyword evidence="7" id="KW-0131">Cell cycle</keyword>
<dbReference type="PANTHER" id="PTHR23168:SF0">
    <property type="entry name" value="MITOTIC SPINDLE ASSEMBLY CHECKPOINT PROTEIN MAD1"/>
    <property type="match status" value="1"/>
</dbReference>
<keyword evidence="5" id="KW-0498">Mitosis</keyword>
<dbReference type="KEGG" id="gtr:GLOTRDRAFT_117305"/>
<evidence type="ECO:0000256" key="4">
    <source>
        <dbReference type="ARBA" id="ARBA00022618"/>
    </source>
</evidence>
<dbReference type="GeneID" id="19300319"/>
<dbReference type="Gene3D" id="6.10.250.90">
    <property type="match status" value="1"/>
</dbReference>
<evidence type="ECO:0000256" key="5">
    <source>
        <dbReference type="ARBA" id="ARBA00022776"/>
    </source>
</evidence>